<dbReference type="AlphaFoldDB" id="A0A1C4WTZ8"/>
<organism evidence="2 3">
    <name type="scientific">Micromonospora purpureochromogenes</name>
    <dbReference type="NCBI Taxonomy" id="47872"/>
    <lineage>
        <taxon>Bacteria</taxon>
        <taxon>Bacillati</taxon>
        <taxon>Actinomycetota</taxon>
        <taxon>Actinomycetes</taxon>
        <taxon>Micromonosporales</taxon>
        <taxon>Micromonosporaceae</taxon>
        <taxon>Micromonospora</taxon>
    </lineage>
</organism>
<dbReference type="Proteomes" id="UP000198228">
    <property type="component" value="Chromosome I"/>
</dbReference>
<name>A0A1C4WTZ8_9ACTN</name>
<evidence type="ECO:0000313" key="3">
    <source>
        <dbReference type="Proteomes" id="UP000198228"/>
    </source>
</evidence>
<reference evidence="2 3" key="1">
    <citation type="submission" date="2016-06" db="EMBL/GenBank/DDBJ databases">
        <authorList>
            <person name="Kjaerup R.B."/>
            <person name="Dalgaard T.S."/>
            <person name="Juul-Madsen H.R."/>
        </authorList>
    </citation>
    <scope>NUCLEOTIDE SEQUENCE [LARGE SCALE GENOMIC DNA]</scope>
    <source>
        <strain evidence="2 3">DSM 43821</strain>
    </source>
</reference>
<dbReference type="Gene3D" id="3.40.50.360">
    <property type="match status" value="1"/>
</dbReference>
<dbReference type="PANTHER" id="PTHR30543">
    <property type="entry name" value="CHROMATE REDUCTASE"/>
    <property type="match status" value="1"/>
</dbReference>
<dbReference type="GO" id="GO:0016491">
    <property type="term" value="F:oxidoreductase activity"/>
    <property type="evidence" value="ECO:0007669"/>
    <property type="project" value="InterPro"/>
</dbReference>
<dbReference type="SUPFAM" id="SSF52218">
    <property type="entry name" value="Flavoproteins"/>
    <property type="match status" value="1"/>
</dbReference>
<evidence type="ECO:0000313" key="2">
    <source>
        <dbReference type="EMBL" id="SCE99776.1"/>
    </source>
</evidence>
<protein>
    <submittedName>
        <fullName evidence="2">NAD(P)H-dependent FMN reductase</fullName>
    </submittedName>
</protein>
<dbReference type="InterPro" id="IPR050712">
    <property type="entry name" value="NAD(P)H-dep_reductase"/>
</dbReference>
<dbReference type="InterPro" id="IPR005025">
    <property type="entry name" value="FMN_Rdtase-like_dom"/>
</dbReference>
<evidence type="ECO:0000259" key="1">
    <source>
        <dbReference type="Pfam" id="PF03358"/>
    </source>
</evidence>
<dbReference type="GO" id="GO:0010181">
    <property type="term" value="F:FMN binding"/>
    <property type="evidence" value="ECO:0007669"/>
    <property type="project" value="TreeGrafter"/>
</dbReference>
<dbReference type="PANTHER" id="PTHR30543:SF21">
    <property type="entry name" value="NAD(P)H-DEPENDENT FMN REDUCTASE LOT6"/>
    <property type="match status" value="1"/>
</dbReference>
<gene>
    <name evidence="2" type="ORF">GA0074696_2123</name>
</gene>
<feature type="domain" description="NADPH-dependent FMN reductase-like" evidence="1">
    <location>
        <begin position="5"/>
        <end position="156"/>
    </location>
</feature>
<dbReference type="EMBL" id="LT607410">
    <property type="protein sequence ID" value="SCE99776.1"/>
    <property type="molecule type" value="Genomic_DNA"/>
</dbReference>
<accession>A0A1C4WTZ8</accession>
<dbReference type="InterPro" id="IPR029039">
    <property type="entry name" value="Flavoprotein-like_sf"/>
</dbReference>
<dbReference type="Pfam" id="PF03358">
    <property type="entry name" value="FMN_red"/>
    <property type="match status" value="1"/>
</dbReference>
<proteinExistence type="predicted"/>
<dbReference type="RefSeq" id="WP_088960937.1">
    <property type="nucleotide sequence ID" value="NZ_LT607410.1"/>
</dbReference>
<sequence>MSDLTVLAISGSLREASFNTALIRAAQRLAPAGLTIEQYTDLGAIPPFSEDVEPEPPAAVTDLRERIAAADALLIATPEYNYGVPGVLKNALDWASRPSFPITSWVSPLAHKPIAIVGAAPTGMGTVRAQLQLRQLFLWTDSAVVTKPEIIVTNAHEKLAADGTVKDETTETLLRALLDALATKTRVTQLATATA</sequence>
<dbReference type="GO" id="GO:0005829">
    <property type="term" value="C:cytosol"/>
    <property type="evidence" value="ECO:0007669"/>
    <property type="project" value="TreeGrafter"/>
</dbReference>